<dbReference type="Proteomes" id="UP000658320">
    <property type="component" value="Unassembled WGS sequence"/>
</dbReference>
<dbReference type="InterPro" id="IPR011009">
    <property type="entry name" value="Kinase-like_dom_sf"/>
</dbReference>
<sequence length="344" mass="37054">MTADSAPSTAEPLTRTPLTRDDLAPLARAATGRQHGLAGVARLRGGTKKGVYRLTFDDDTTAVAYVWSPDEDYWDAGPSDPRDPLSHGTGLALLTAAHDRLTAAGVRTPRLLHADATHTHLPADAAVVEDLRGGSLEAALERDPDSGRARLEQLAELLALLHAHEGPAFGKVALVDNGGVSSAPSCAQRVTEGALRDIAATAVRDARIAAARDELEAAVREMAAAVRPRARHTLIHGELGPDHVLLDDRGRPALIDIEGLMYFDAEWEHVFLELRFHEAYDALRAPGLDADRLRLYRLAMRLSLVAGPLRLLDGDFPHPGPMRAIAEHNLRMALRLIGRPVPGT</sequence>
<dbReference type="Pfam" id="PF01636">
    <property type="entry name" value="APH"/>
    <property type="match status" value="1"/>
</dbReference>
<evidence type="ECO:0000313" key="4">
    <source>
        <dbReference type="Proteomes" id="UP000658320"/>
    </source>
</evidence>
<dbReference type="Gene3D" id="3.90.1200.10">
    <property type="match status" value="1"/>
</dbReference>
<dbReference type="PANTHER" id="PTHR21310">
    <property type="entry name" value="AMINOGLYCOSIDE PHOSPHOTRANSFERASE-RELATED-RELATED"/>
    <property type="match status" value="1"/>
</dbReference>
<name>A0A918C2U2_9ACTN</name>
<organism evidence="3 4">
    <name type="scientific">Streptomyces aurantiogriseus</name>
    <dbReference type="NCBI Taxonomy" id="66870"/>
    <lineage>
        <taxon>Bacteria</taxon>
        <taxon>Bacillati</taxon>
        <taxon>Actinomycetota</taxon>
        <taxon>Actinomycetes</taxon>
        <taxon>Kitasatosporales</taxon>
        <taxon>Streptomycetaceae</taxon>
        <taxon>Streptomyces</taxon>
    </lineage>
</organism>
<dbReference type="InterPro" id="IPR002575">
    <property type="entry name" value="Aminoglycoside_PTrfase"/>
</dbReference>
<protein>
    <submittedName>
        <fullName evidence="3">Aminoglycoside phosphotransferase</fullName>
    </submittedName>
</protein>
<gene>
    <name evidence="3" type="ORF">GCM10010251_18460</name>
</gene>
<proteinExistence type="predicted"/>
<reference evidence="3" key="2">
    <citation type="submission" date="2020-09" db="EMBL/GenBank/DDBJ databases">
        <authorList>
            <person name="Sun Q."/>
            <person name="Ohkuma M."/>
        </authorList>
    </citation>
    <scope>NUCLEOTIDE SEQUENCE</scope>
    <source>
        <strain evidence="3">JCM 4346</strain>
    </source>
</reference>
<feature type="region of interest" description="Disordered" evidence="1">
    <location>
        <begin position="1"/>
        <end position="21"/>
    </location>
</feature>
<keyword evidence="4" id="KW-1185">Reference proteome</keyword>
<dbReference type="InterPro" id="IPR051678">
    <property type="entry name" value="AGP_Transferase"/>
</dbReference>
<dbReference type="RefSeq" id="WP_189934145.1">
    <property type="nucleotide sequence ID" value="NZ_BMSX01000003.1"/>
</dbReference>
<reference evidence="3" key="1">
    <citation type="journal article" date="2014" name="Int. J. Syst. Evol. Microbiol.">
        <title>Complete genome sequence of Corynebacterium casei LMG S-19264T (=DSM 44701T), isolated from a smear-ripened cheese.</title>
        <authorList>
            <consortium name="US DOE Joint Genome Institute (JGI-PGF)"/>
            <person name="Walter F."/>
            <person name="Albersmeier A."/>
            <person name="Kalinowski J."/>
            <person name="Ruckert C."/>
        </authorList>
    </citation>
    <scope>NUCLEOTIDE SEQUENCE</scope>
    <source>
        <strain evidence="3">JCM 4346</strain>
    </source>
</reference>
<dbReference type="EMBL" id="BMSX01000003">
    <property type="protein sequence ID" value="GGR02890.1"/>
    <property type="molecule type" value="Genomic_DNA"/>
</dbReference>
<comment type="caution">
    <text evidence="3">The sequence shown here is derived from an EMBL/GenBank/DDBJ whole genome shotgun (WGS) entry which is preliminary data.</text>
</comment>
<accession>A0A918C2U2</accession>
<dbReference type="SUPFAM" id="SSF56112">
    <property type="entry name" value="Protein kinase-like (PK-like)"/>
    <property type="match status" value="1"/>
</dbReference>
<evidence type="ECO:0000259" key="2">
    <source>
        <dbReference type="Pfam" id="PF01636"/>
    </source>
</evidence>
<feature type="domain" description="Aminoglycoside phosphotransferase" evidence="2">
    <location>
        <begin position="97"/>
        <end position="273"/>
    </location>
</feature>
<dbReference type="AlphaFoldDB" id="A0A918C2U2"/>
<evidence type="ECO:0000256" key="1">
    <source>
        <dbReference type="SAM" id="MobiDB-lite"/>
    </source>
</evidence>
<evidence type="ECO:0000313" key="3">
    <source>
        <dbReference type="EMBL" id="GGR02890.1"/>
    </source>
</evidence>